<gene>
    <name evidence="2" type="ORF">llap_7511</name>
</gene>
<reference evidence="3" key="2">
    <citation type="submission" date="2017-12" db="EMBL/GenBank/DDBJ databases">
        <title>Genome sequence of the Bar-tailed Godwit (Limosa lapponica baueri).</title>
        <authorList>
            <person name="Lima N.C.B."/>
            <person name="Parody-Merino A.M."/>
            <person name="Battley P.F."/>
            <person name="Fidler A.E."/>
            <person name="Prosdocimi F."/>
        </authorList>
    </citation>
    <scope>NUCLEOTIDE SEQUENCE [LARGE SCALE GENOMIC DNA]</scope>
</reference>
<reference evidence="3" key="1">
    <citation type="submission" date="2017-11" db="EMBL/GenBank/DDBJ databases">
        <authorList>
            <person name="Lima N.C."/>
            <person name="Parody-Merino A.M."/>
            <person name="Battley P.F."/>
            <person name="Fidler A.E."/>
            <person name="Prosdocimi F."/>
        </authorList>
    </citation>
    <scope>NUCLEOTIDE SEQUENCE [LARGE SCALE GENOMIC DNA]</scope>
</reference>
<dbReference type="Proteomes" id="UP000233556">
    <property type="component" value="Unassembled WGS sequence"/>
</dbReference>
<dbReference type="AlphaFoldDB" id="A0A2I0U888"/>
<dbReference type="EMBL" id="KZ506023">
    <property type="protein sequence ID" value="PKU42183.1"/>
    <property type="molecule type" value="Genomic_DNA"/>
</dbReference>
<evidence type="ECO:0000313" key="3">
    <source>
        <dbReference type="Proteomes" id="UP000233556"/>
    </source>
</evidence>
<proteinExistence type="predicted"/>
<evidence type="ECO:0000256" key="1">
    <source>
        <dbReference type="SAM" id="SignalP"/>
    </source>
</evidence>
<feature type="signal peptide" evidence="1">
    <location>
        <begin position="1"/>
        <end position="20"/>
    </location>
</feature>
<organism evidence="2 3">
    <name type="scientific">Limosa lapponica baueri</name>
    <dbReference type="NCBI Taxonomy" id="1758121"/>
    <lineage>
        <taxon>Eukaryota</taxon>
        <taxon>Metazoa</taxon>
        <taxon>Chordata</taxon>
        <taxon>Craniata</taxon>
        <taxon>Vertebrata</taxon>
        <taxon>Euteleostomi</taxon>
        <taxon>Archelosauria</taxon>
        <taxon>Archosauria</taxon>
        <taxon>Dinosauria</taxon>
        <taxon>Saurischia</taxon>
        <taxon>Theropoda</taxon>
        <taxon>Coelurosauria</taxon>
        <taxon>Aves</taxon>
        <taxon>Neognathae</taxon>
        <taxon>Neoaves</taxon>
        <taxon>Charadriiformes</taxon>
        <taxon>Scolopacidae</taxon>
        <taxon>Limosa</taxon>
    </lineage>
</organism>
<evidence type="ECO:0000313" key="2">
    <source>
        <dbReference type="EMBL" id="PKU42183.1"/>
    </source>
</evidence>
<accession>A0A2I0U888</accession>
<keyword evidence="3" id="KW-1185">Reference proteome</keyword>
<keyword evidence="2" id="KW-0675">Receptor</keyword>
<keyword evidence="1" id="KW-0732">Signal</keyword>
<name>A0A2I0U888_LIMLA</name>
<sequence>MTSLDLLATLFLMHVRIPLAFLATRAHCCFMVNFLATRTPKSLSAELQDPTPILVEFHQVPLSPTFWPVHVSLYGSKAFWCVSHSSQFCIISKVAEGTLCPLIQVIDEYIEQDLIQYRPPKEHC</sequence>
<feature type="chain" id="PRO_5014130776" evidence="1">
    <location>
        <begin position="21"/>
        <end position="124"/>
    </location>
</feature>
<protein>
    <submittedName>
        <fullName evidence="2">Neuronal acetylcholine receptor subunit alpha-4</fullName>
    </submittedName>
</protein>